<keyword evidence="2" id="KW-1185">Reference proteome</keyword>
<proteinExistence type="predicted"/>
<dbReference type="Pfam" id="PF23622">
    <property type="entry name" value="LRR_At1g61320_AtMIF1"/>
    <property type="match status" value="1"/>
</dbReference>
<dbReference type="InterPro" id="IPR053781">
    <property type="entry name" value="F-box_AtFBL13-like"/>
</dbReference>
<evidence type="ECO:0000313" key="3">
    <source>
        <dbReference type="RefSeq" id="XP_024928962.1"/>
    </source>
</evidence>
<dbReference type="InterPro" id="IPR032675">
    <property type="entry name" value="LRR_dom_sf"/>
</dbReference>
<dbReference type="InterPro" id="IPR055411">
    <property type="entry name" value="LRR_FXL15/At3g58940/PEG3-like"/>
</dbReference>
<dbReference type="Gene3D" id="3.80.10.10">
    <property type="entry name" value="Ribonuclease Inhibitor"/>
    <property type="match status" value="1"/>
</dbReference>
<feature type="domain" description="F-box" evidence="1">
    <location>
        <begin position="3"/>
        <end position="51"/>
    </location>
</feature>
<dbReference type="AlphaFoldDB" id="A0A6P6G458"/>
<dbReference type="PANTHER" id="PTHR34145:SF28">
    <property type="entry name" value="F-BOX DOMAIN-CONTAINING PROTEIN"/>
    <property type="match status" value="1"/>
</dbReference>
<dbReference type="Pfam" id="PF24758">
    <property type="entry name" value="LRR_At5g56370"/>
    <property type="match status" value="1"/>
</dbReference>
<dbReference type="RefSeq" id="XP_048328217.1">
    <property type="nucleotide sequence ID" value="XM_048472260.1"/>
</dbReference>
<reference evidence="3" key="1">
    <citation type="submission" date="2025-04" db="UniProtKB">
        <authorList>
            <consortium name="RefSeq"/>
        </authorList>
    </citation>
    <scope>IDENTIFICATION</scope>
    <source>
        <tissue evidence="3">In vitro plantlets</tissue>
        <tissue evidence="4">Seedling</tissue>
    </source>
</reference>
<dbReference type="InterPro" id="IPR001810">
    <property type="entry name" value="F-box_dom"/>
</dbReference>
<dbReference type="SUPFAM" id="SSF81383">
    <property type="entry name" value="F-box domain"/>
    <property type="match status" value="1"/>
</dbReference>
<evidence type="ECO:0000313" key="4">
    <source>
        <dbReference type="RefSeq" id="XP_048328217.1"/>
    </source>
</evidence>
<dbReference type="GeneID" id="107416215"/>
<dbReference type="RefSeq" id="XP_024928962.1">
    <property type="nucleotide sequence ID" value="XM_025073194.1"/>
</dbReference>
<dbReference type="PROSITE" id="PS50181">
    <property type="entry name" value="FBOX"/>
    <property type="match status" value="1"/>
</dbReference>
<dbReference type="InterPro" id="IPR053772">
    <property type="entry name" value="At1g61320/At1g61330-like"/>
</dbReference>
<dbReference type="Pfam" id="PF00646">
    <property type="entry name" value="F-box"/>
    <property type="match status" value="1"/>
</dbReference>
<sequence length="406" mass="46893">MGEDRISELPDPLIHSILSFLPTFYVVRMSILSKRWRRMWIHISELYFEEFKDLTFQKTVKSQESMFFTFVSNYLRHRKLSMPYSADAVFVTRFKLDMQYHFGSKTGEQIDDWLSIAVEGNVKELDLCIQPSDKRYYCLPRSVLNSRSLTILKLERLKLEITSPASLPSLKGLCLKYVEFDDEAFRYLISGCTSIEDFHLCVCSVRDIHLAVGGTLRSLSLWYMKLTNQKLQGLVCGLPLLEKLTLYSCQLSNVSIHSRSLKSLWFSGCSIEAKFKTPNLVHFVFEGQVKATISIDAPKLLEANLKLHNLCPDKTSFLHLILFLSYFKCLKKMTLSLDTYGFLKECLIVPKVIRNICCPPLPTLKQLKVKINHELVGDSEVRDSLLWCAPSVENFEIENQYCPCYH</sequence>
<dbReference type="InParanoid" id="A0A6P6G458"/>
<name>A0A6P6G458_ZIZJJ</name>
<accession>A0A6P6G458</accession>
<evidence type="ECO:0000259" key="1">
    <source>
        <dbReference type="PROSITE" id="PS50181"/>
    </source>
</evidence>
<organism evidence="2 3">
    <name type="scientific">Ziziphus jujuba</name>
    <name type="common">Chinese jujube</name>
    <name type="synonym">Ziziphus sativa</name>
    <dbReference type="NCBI Taxonomy" id="326968"/>
    <lineage>
        <taxon>Eukaryota</taxon>
        <taxon>Viridiplantae</taxon>
        <taxon>Streptophyta</taxon>
        <taxon>Embryophyta</taxon>
        <taxon>Tracheophyta</taxon>
        <taxon>Spermatophyta</taxon>
        <taxon>Magnoliopsida</taxon>
        <taxon>eudicotyledons</taxon>
        <taxon>Gunneridae</taxon>
        <taxon>Pentapetalae</taxon>
        <taxon>rosids</taxon>
        <taxon>fabids</taxon>
        <taxon>Rosales</taxon>
        <taxon>Rhamnaceae</taxon>
        <taxon>Paliureae</taxon>
        <taxon>Ziziphus</taxon>
    </lineage>
</organism>
<gene>
    <name evidence="3 4" type="primary">LOC107416215</name>
</gene>
<dbReference type="FunCoup" id="A0A6P6G458">
    <property type="interactions" value="1203"/>
</dbReference>
<dbReference type="SUPFAM" id="SSF52047">
    <property type="entry name" value="RNI-like"/>
    <property type="match status" value="1"/>
</dbReference>
<dbReference type="Gene3D" id="1.20.1280.50">
    <property type="match status" value="1"/>
</dbReference>
<dbReference type="Proteomes" id="UP001652623">
    <property type="component" value="Chromosome 4"/>
</dbReference>
<evidence type="ECO:0000313" key="2">
    <source>
        <dbReference type="Proteomes" id="UP001652623"/>
    </source>
</evidence>
<dbReference type="InterPro" id="IPR055357">
    <property type="entry name" value="LRR_At1g61320_AtMIF1"/>
</dbReference>
<dbReference type="CDD" id="cd22160">
    <property type="entry name" value="F-box_AtFBL13-like"/>
    <property type="match status" value="1"/>
</dbReference>
<dbReference type="KEGG" id="zju:107416215"/>
<dbReference type="PANTHER" id="PTHR34145">
    <property type="entry name" value="OS02G0105600 PROTEIN"/>
    <property type="match status" value="1"/>
</dbReference>
<dbReference type="InterPro" id="IPR036047">
    <property type="entry name" value="F-box-like_dom_sf"/>
</dbReference>
<protein>
    <submittedName>
        <fullName evidence="3 4">F-box/FBD/LRR-repeat protein At3g26920-like</fullName>
    </submittedName>
</protein>